<dbReference type="InterPro" id="IPR000834">
    <property type="entry name" value="Peptidase_M14"/>
</dbReference>
<comment type="caution">
    <text evidence="4">The sequence shown here is derived from an EMBL/GenBank/DDBJ whole genome shotgun (WGS) entry which is preliminary data.</text>
</comment>
<name>A0ABD0LDN9_9CAEN</name>
<dbReference type="AlphaFoldDB" id="A0ABD0LDN9"/>
<dbReference type="Pfam" id="PF00246">
    <property type="entry name" value="Peptidase_M14"/>
    <property type="match status" value="1"/>
</dbReference>
<dbReference type="Gene3D" id="3.40.630.10">
    <property type="entry name" value="Zn peptidases"/>
    <property type="match status" value="1"/>
</dbReference>
<organism evidence="4 5">
    <name type="scientific">Batillaria attramentaria</name>
    <dbReference type="NCBI Taxonomy" id="370345"/>
    <lineage>
        <taxon>Eukaryota</taxon>
        <taxon>Metazoa</taxon>
        <taxon>Spiralia</taxon>
        <taxon>Lophotrochozoa</taxon>
        <taxon>Mollusca</taxon>
        <taxon>Gastropoda</taxon>
        <taxon>Caenogastropoda</taxon>
        <taxon>Sorbeoconcha</taxon>
        <taxon>Cerithioidea</taxon>
        <taxon>Batillariidae</taxon>
        <taxon>Batillaria</taxon>
    </lineage>
</organism>
<protein>
    <recommendedName>
        <fullName evidence="3">Peptidase M14 domain-containing protein</fullName>
    </recommendedName>
</protein>
<dbReference type="SUPFAM" id="SSF53187">
    <property type="entry name" value="Zn-dependent exopeptidases"/>
    <property type="match status" value="1"/>
</dbReference>
<evidence type="ECO:0000256" key="2">
    <source>
        <dbReference type="PROSITE-ProRule" id="PRU01379"/>
    </source>
</evidence>
<dbReference type="EMBL" id="JACVVK020000056">
    <property type="protein sequence ID" value="KAK7497684.1"/>
    <property type="molecule type" value="Genomic_DNA"/>
</dbReference>
<feature type="domain" description="Peptidase M14" evidence="3">
    <location>
        <begin position="1"/>
        <end position="69"/>
    </location>
</feature>
<proteinExistence type="inferred from homology"/>
<sequence>MLCIYHYVDPAAGGSDDFAKGALGISLSYTPELSPDSYSGTSGFVLPSTEIASVVSDTWGGVKAMVRKVFDRYGYPGDASNSGTNDGSVSTGGGDANTGYTSFTGFVPVTINGATYYLDSSIPYIREWLTMYYRRIAG</sequence>
<comment type="similarity">
    <text evidence="1 2">Belongs to the peptidase M14 family.</text>
</comment>
<dbReference type="Proteomes" id="UP001519460">
    <property type="component" value="Unassembled WGS sequence"/>
</dbReference>
<feature type="active site" description="Proton donor/acceptor" evidence="2">
    <location>
        <position position="32"/>
    </location>
</feature>
<reference evidence="4 5" key="1">
    <citation type="journal article" date="2023" name="Sci. Data">
        <title>Genome assembly of the Korean intertidal mud-creeper Batillaria attramentaria.</title>
        <authorList>
            <person name="Patra A.K."/>
            <person name="Ho P.T."/>
            <person name="Jun S."/>
            <person name="Lee S.J."/>
            <person name="Kim Y."/>
            <person name="Won Y.J."/>
        </authorList>
    </citation>
    <scope>NUCLEOTIDE SEQUENCE [LARGE SCALE GENOMIC DNA]</scope>
    <source>
        <strain evidence="4">Wonlab-2016</strain>
    </source>
</reference>
<evidence type="ECO:0000256" key="1">
    <source>
        <dbReference type="ARBA" id="ARBA00005988"/>
    </source>
</evidence>
<evidence type="ECO:0000259" key="3">
    <source>
        <dbReference type="PROSITE" id="PS52035"/>
    </source>
</evidence>
<gene>
    <name evidence="4" type="ORF">BaRGS_00011079</name>
</gene>
<dbReference type="PROSITE" id="PS52035">
    <property type="entry name" value="PEPTIDASE_M14"/>
    <property type="match status" value="1"/>
</dbReference>
<accession>A0ABD0LDN9</accession>
<evidence type="ECO:0000313" key="4">
    <source>
        <dbReference type="EMBL" id="KAK7497684.1"/>
    </source>
</evidence>
<keyword evidence="5" id="KW-1185">Reference proteome</keyword>
<evidence type="ECO:0000313" key="5">
    <source>
        <dbReference type="Proteomes" id="UP001519460"/>
    </source>
</evidence>